<dbReference type="AlphaFoldDB" id="F4LNU8"/>
<evidence type="ECO:0000256" key="1">
    <source>
        <dbReference type="SAM" id="Phobius"/>
    </source>
</evidence>
<organism evidence="2 3">
    <name type="scientific">Treponema brennaborense (strain DSM 12168 / CIP 105900 / DD5/3)</name>
    <dbReference type="NCBI Taxonomy" id="906968"/>
    <lineage>
        <taxon>Bacteria</taxon>
        <taxon>Pseudomonadati</taxon>
        <taxon>Spirochaetota</taxon>
        <taxon>Spirochaetia</taxon>
        <taxon>Spirochaetales</taxon>
        <taxon>Treponemataceae</taxon>
        <taxon>Treponema</taxon>
    </lineage>
</organism>
<dbReference type="OrthoDB" id="370141at2"/>
<feature type="transmembrane region" description="Helical" evidence="1">
    <location>
        <begin position="57"/>
        <end position="76"/>
    </location>
</feature>
<keyword evidence="1" id="KW-0472">Membrane</keyword>
<protein>
    <recommendedName>
        <fullName evidence="4">TIGR03546 family protein</fullName>
    </recommendedName>
</protein>
<dbReference type="EMBL" id="CP002696">
    <property type="protein sequence ID" value="AEE16933.1"/>
    <property type="molecule type" value="Genomic_DNA"/>
</dbReference>
<gene>
    <name evidence="2" type="ordered locus">Trebr_1510</name>
</gene>
<keyword evidence="1" id="KW-0812">Transmembrane</keyword>
<name>F4LNU8_TREBD</name>
<dbReference type="Proteomes" id="UP000006546">
    <property type="component" value="Chromosome"/>
</dbReference>
<dbReference type="STRING" id="906968.Trebr_1510"/>
<feature type="transmembrane region" description="Helical" evidence="1">
    <location>
        <begin position="110"/>
        <end position="129"/>
    </location>
</feature>
<evidence type="ECO:0000313" key="2">
    <source>
        <dbReference type="EMBL" id="AEE16933.1"/>
    </source>
</evidence>
<dbReference type="KEGG" id="tbe:Trebr_1510"/>
<evidence type="ECO:0000313" key="3">
    <source>
        <dbReference type="Proteomes" id="UP000006546"/>
    </source>
</evidence>
<sequence>MLKFIVKFFSSLNSNSHPGEIAHAAAIGVLLGLMPKNNALWYLLFVFFLFVRINKSAYFLVILGVSLCVPSADMLLDSVGYRILSWQPLIPAFRTLLDIPFVAFTKFNNTVVMGSLAAGLLLYVPVYALTRLIVRVWRTCVAPKIVSSKAWVAFKKLPLVRKIVSVSAGIAESGK</sequence>
<dbReference type="eggNOG" id="COG3216">
    <property type="taxonomic scope" value="Bacteria"/>
</dbReference>
<dbReference type="RefSeq" id="WP_013758638.1">
    <property type="nucleotide sequence ID" value="NC_015500.1"/>
</dbReference>
<reference evidence="3" key="1">
    <citation type="submission" date="2011-04" db="EMBL/GenBank/DDBJ databases">
        <title>The complete genome of Treponema brennaborense DSM 12168.</title>
        <authorList>
            <person name="Lucas S."/>
            <person name="Han J."/>
            <person name="Lapidus A."/>
            <person name="Bruce D."/>
            <person name="Goodwin L."/>
            <person name="Pitluck S."/>
            <person name="Peters L."/>
            <person name="Kyrpides N."/>
            <person name="Mavromatis K."/>
            <person name="Ivanova N."/>
            <person name="Mikhailova N."/>
            <person name="Pagani I."/>
            <person name="Teshima H."/>
            <person name="Detter J.C."/>
            <person name="Tapia R."/>
            <person name="Han C."/>
            <person name="Land M."/>
            <person name="Hauser L."/>
            <person name="Markowitz V."/>
            <person name="Cheng J.-F."/>
            <person name="Hugenholtz P."/>
            <person name="Woyke T."/>
            <person name="Wu D."/>
            <person name="Gronow S."/>
            <person name="Wellnitz S."/>
            <person name="Brambilla E."/>
            <person name="Klenk H.-P."/>
            <person name="Eisen J.A."/>
        </authorList>
    </citation>
    <scope>NUCLEOTIDE SEQUENCE [LARGE SCALE GENOMIC DNA]</scope>
    <source>
        <strain evidence="3">DSM 12168 / CIP 105900 / DD5/3</strain>
    </source>
</reference>
<feature type="transmembrane region" description="Helical" evidence="1">
    <location>
        <begin position="21"/>
        <end position="51"/>
    </location>
</feature>
<keyword evidence="3" id="KW-1185">Reference proteome</keyword>
<accession>F4LNU8</accession>
<dbReference type="InterPro" id="IPR019935">
    <property type="entry name" value="CHP03546"/>
</dbReference>
<dbReference type="HOGENOM" id="CLU_128655_0_0_12"/>
<evidence type="ECO:0008006" key="4">
    <source>
        <dbReference type="Google" id="ProtNLM"/>
    </source>
</evidence>
<dbReference type="NCBIfam" id="TIGR03546">
    <property type="entry name" value="TIGR03546 family protein"/>
    <property type="match status" value="1"/>
</dbReference>
<proteinExistence type="predicted"/>
<keyword evidence="1" id="KW-1133">Transmembrane helix</keyword>